<dbReference type="Proteomes" id="UP000480185">
    <property type="component" value="Unassembled WGS sequence"/>
</dbReference>
<proteinExistence type="predicted"/>
<evidence type="ECO:0000313" key="1">
    <source>
        <dbReference type="EMBL" id="MRG86984.1"/>
    </source>
</evidence>
<sequence>MAIISKVRHSDKYKCVKLCIQKEKEGFECVKPIERKYSFQKQFRRDGKFFDYQTTSLDSYYEAIYRKG</sequence>
<accession>A0A6G1X7N9</accession>
<keyword evidence="2" id="KW-1185">Reference proteome</keyword>
<comment type="caution">
    <text evidence="1">The sequence shown here is derived from an EMBL/GenBank/DDBJ whole genome shotgun (WGS) entry which is preliminary data.</text>
</comment>
<name>A0A6G1X7N9_9BACI</name>
<protein>
    <submittedName>
        <fullName evidence="1">Uncharacterized protein</fullName>
    </submittedName>
</protein>
<dbReference type="AlphaFoldDB" id="A0A6G1X7N9"/>
<reference evidence="1 2" key="1">
    <citation type="submission" date="2019-11" db="EMBL/GenBank/DDBJ databases">
        <authorList>
            <person name="Li J."/>
        </authorList>
    </citation>
    <scope>NUCLEOTIDE SEQUENCE [LARGE SCALE GENOMIC DNA]</scope>
    <source>
        <strain evidence="1 2">J4</strain>
    </source>
</reference>
<dbReference type="RefSeq" id="WP_153728879.1">
    <property type="nucleotide sequence ID" value="NZ_WJNH01000007.1"/>
</dbReference>
<dbReference type="EMBL" id="WJNH01000007">
    <property type="protein sequence ID" value="MRG86984.1"/>
    <property type="molecule type" value="Genomic_DNA"/>
</dbReference>
<gene>
    <name evidence="1" type="ORF">GH754_11760</name>
</gene>
<organism evidence="1 2">
    <name type="scientific">Salinibacillus xinjiangensis</name>
    <dbReference type="NCBI Taxonomy" id="1229268"/>
    <lineage>
        <taxon>Bacteria</taxon>
        <taxon>Bacillati</taxon>
        <taxon>Bacillota</taxon>
        <taxon>Bacilli</taxon>
        <taxon>Bacillales</taxon>
        <taxon>Bacillaceae</taxon>
        <taxon>Salinibacillus</taxon>
    </lineage>
</organism>
<evidence type="ECO:0000313" key="2">
    <source>
        <dbReference type="Proteomes" id="UP000480185"/>
    </source>
</evidence>